<evidence type="ECO:0000313" key="2">
    <source>
        <dbReference type="EMBL" id="GBB94711.1"/>
    </source>
</evidence>
<keyword evidence="1" id="KW-0812">Transmembrane</keyword>
<reference evidence="2 4" key="1">
    <citation type="submission" date="2017-11" db="EMBL/GenBank/DDBJ databases">
        <title>The genome of Rhizophagus clarus HR1 reveals common genetic basis of auxotrophy among arbuscular mycorrhizal fungi.</title>
        <authorList>
            <person name="Kobayashi Y."/>
        </authorList>
    </citation>
    <scope>NUCLEOTIDE SEQUENCE [LARGE SCALE GENOMIC DNA]</scope>
    <source>
        <strain evidence="2 4">HR1</strain>
    </source>
</reference>
<dbReference type="Proteomes" id="UP000615446">
    <property type="component" value="Unassembled WGS sequence"/>
</dbReference>
<organism evidence="2 4">
    <name type="scientific">Rhizophagus clarus</name>
    <dbReference type="NCBI Taxonomy" id="94130"/>
    <lineage>
        <taxon>Eukaryota</taxon>
        <taxon>Fungi</taxon>
        <taxon>Fungi incertae sedis</taxon>
        <taxon>Mucoromycota</taxon>
        <taxon>Glomeromycotina</taxon>
        <taxon>Glomeromycetes</taxon>
        <taxon>Glomerales</taxon>
        <taxon>Glomeraceae</taxon>
        <taxon>Rhizophagus</taxon>
    </lineage>
</organism>
<protein>
    <submittedName>
        <fullName evidence="2">Uncharacterized protein</fullName>
    </submittedName>
</protein>
<proteinExistence type="predicted"/>
<keyword evidence="4" id="KW-1185">Reference proteome</keyword>
<evidence type="ECO:0000313" key="4">
    <source>
        <dbReference type="Proteomes" id="UP000247702"/>
    </source>
</evidence>
<gene>
    <name evidence="3" type="ORF">RCL2_000974300</name>
    <name evidence="2" type="ORF">RclHR1_02400007</name>
</gene>
<sequence>MLKIFTFILSPEFSPLLFIIFVLCGFYWNPVRFLFTIIGVAFALRSRLQHIKPRKKERKFSFPEEFSRRTKICLEKWGNIILDKNEAKGEDETLYGDPILIIEYNVAGLTARNITPAMVAQVIRNMTRYTQKPFPNVSHAPPSDLVFAFSKMEVLEDAVENLYNNYHNTVINQNHPVIRRIFVLEFLHRNGSFEAFERKHVFN</sequence>
<reference evidence="3" key="2">
    <citation type="submission" date="2019-10" db="EMBL/GenBank/DDBJ databases">
        <title>Conservation and host-specific expression of non-tandemly repeated heterogenous ribosome RNA gene in arbuscular mycorrhizal fungi.</title>
        <authorList>
            <person name="Maeda T."/>
            <person name="Kobayashi Y."/>
            <person name="Nakagawa T."/>
            <person name="Ezawa T."/>
            <person name="Yamaguchi K."/>
            <person name="Bino T."/>
            <person name="Nishimoto Y."/>
            <person name="Shigenobu S."/>
            <person name="Kawaguchi M."/>
        </authorList>
    </citation>
    <scope>NUCLEOTIDE SEQUENCE</scope>
    <source>
        <strain evidence="3">HR1</strain>
    </source>
</reference>
<dbReference type="OrthoDB" id="2337340at2759"/>
<dbReference type="Proteomes" id="UP000247702">
    <property type="component" value="Unassembled WGS sequence"/>
</dbReference>
<keyword evidence="1" id="KW-0472">Membrane</keyword>
<evidence type="ECO:0000256" key="1">
    <source>
        <dbReference type="SAM" id="Phobius"/>
    </source>
</evidence>
<evidence type="ECO:0000313" key="3">
    <source>
        <dbReference type="EMBL" id="GES82548.1"/>
    </source>
</evidence>
<dbReference type="AlphaFoldDB" id="A0A2Z6RCM7"/>
<feature type="transmembrane region" description="Helical" evidence="1">
    <location>
        <begin position="16"/>
        <end position="44"/>
    </location>
</feature>
<keyword evidence="1" id="KW-1133">Transmembrane helix</keyword>
<name>A0A2Z6RCM7_9GLOM</name>
<dbReference type="EMBL" id="BLAL01000061">
    <property type="protein sequence ID" value="GES82548.1"/>
    <property type="molecule type" value="Genomic_DNA"/>
</dbReference>
<comment type="caution">
    <text evidence="2">The sequence shown here is derived from an EMBL/GenBank/DDBJ whole genome shotgun (WGS) entry which is preliminary data.</text>
</comment>
<accession>A0A2Z6RCM7</accession>
<dbReference type="EMBL" id="BEXD01001558">
    <property type="protein sequence ID" value="GBB94711.1"/>
    <property type="molecule type" value="Genomic_DNA"/>
</dbReference>